<evidence type="ECO:0000256" key="1">
    <source>
        <dbReference type="SAM" id="MobiDB-lite"/>
    </source>
</evidence>
<organism evidence="2 3">
    <name type="scientific">Trichuris trichiura</name>
    <name type="common">Whipworm</name>
    <name type="synonym">Trichocephalus trichiurus</name>
    <dbReference type="NCBI Taxonomy" id="36087"/>
    <lineage>
        <taxon>Eukaryota</taxon>
        <taxon>Metazoa</taxon>
        <taxon>Ecdysozoa</taxon>
        <taxon>Nematoda</taxon>
        <taxon>Enoplea</taxon>
        <taxon>Dorylaimia</taxon>
        <taxon>Trichinellida</taxon>
        <taxon>Trichuridae</taxon>
        <taxon>Trichuris</taxon>
    </lineage>
</organism>
<feature type="compositionally biased region" description="Polar residues" evidence="1">
    <location>
        <begin position="271"/>
        <end position="293"/>
    </location>
</feature>
<sequence length="302" mass="32502">MANVIFSSNNECCDRKKQQEFTFPCSDSDTVGQFDPRSSEHDFADSSSRHVLTKNASTFGSAAQIPRLPSPPTISTNVKTSGFQEVTSVSGPKLLVEVCDAPAAKIGTSDWPGEKVGSSIGIDEFSNFVSSSKAPEPDEKNFDIGAACVDFTSFAGCDASSQEMKQHTFPVDPMTPTCLQSSKAFESNAGVLSDPFDFGSICSLPSQVPCIPVATETTSTLKPPERKLPDTWSDIHKIGLDLNCLSLENKPRKQNALSMNELQEQNRQKMQRVNQSSPLPSSNQCVNTVNHGTPGSGLDLLS</sequence>
<dbReference type="STRING" id="36087.A0A077ZLV9"/>
<gene>
    <name evidence="2" type="ORF">TTRE_0000913001</name>
</gene>
<dbReference type="Proteomes" id="UP000030665">
    <property type="component" value="Unassembled WGS sequence"/>
</dbReference>
<feature type="region of interest" description="Disordered" evidence="1">
    <location>
        <begin position="264"/>
        <end position="302"/>
    </location>
</feature>
<dbReference type="AlphaFoldDB" id="A0A077ZLV9"/>
<dbReference type="EMBL" id="HG807344">
    <property type="protein sequence ID" value="CDW60738.1"/>
    <property type="molecule type" value="Genomic_DNA"/>
</dbReference>
<protein>
    <submittedName>
        <fullName evidence="2">Nitrate reductase clathrin interactor</fullName>
    </submittedName>
</protein>
<name>A0A077ZLV9_TRITR</name>
<feature type="compositionally biased region" description="Basic and acidic residues" evidence="1">
    <location>
        <begin position="37"/>
        <end position="47"/>
    </location>
</feature>
<proteinExistence type="predicted"/>
<evidence type="ECO:0000313" key="2">
    <source>
        <dbReference type="EMBL" id="CDW60738.1"/>
    </source>
</evidence>
<reference evidence="2" key="2">
    <citation type="submission" date="2014-03" db="EMBL/GenBank/DDBJ databases">
        <title>The whipworm genome and dual-species transcriptomics of an intimate host-pathogen interaction.</title>
        <authorList>
            <person name="Foth B.J."/>
            <person name="Tsai I.J."/>
            <person name="Reid A.J."/>
            <person name="Bancroft A.J."/>
            <person name="Nichol S."/>
            <person name="Tracey A."/>
            <person name="Holroyd N."/>
            <person name="Cotton J.A."/>
            <person name="Stanley E.J."/>
            <person name="Zarowiecki M."/>
            <person name="Liu J.Z."/>
            <person name="Huckvale T."/>
            <person name="Cooper P.J."/>
            <person name="Grencis R.K."/>
            <person name="Berriman M."/>
        </authorList>
    </citation>
    <scope>NUCLEOTIDE SEQUENCE [LARGE SCALE GENOMIC DNA]</scope>
</reference>
<evidence type="ECO:0000313" key="3">
    <source>
        <dbReference type="Proteomes" id="UP000030665"/>
    </source>
</evidence>
<keyword evidence="3" id="KW-1185">Reference proteome</keyword>
<accession>A0A077ZLV9</accession>
<feature type="region of interest" description="Disordered" evidence="1">
    <location>
        <begin position="27"/>
        <end position="47"/>
    </location>
</feature>
<reference evidence="2" key="1">
    <citation type="submission" date="2014-01" db="EMBL/GenBank/DDBJ databases">
        <authorList>
            <person name="Aslett M."/>
        </authorList>
    </citation>
    <scope>NUCLEOTIDE SEQUENCE</scope>
</reference>